<feature type="domain" description="OmpR/PhoB-type" evidence="9">
    <location>
        <begin position="144"/>
        <end position="239"/>
    </location>
</feature>
<name>A0A2V3U0I7_9HYPH</name>
<dbReference type="CDD" id="cd00383">
    <property type="entry name" value="trans_reg_C"/>
    <property type="match status" value="1"/>
</dbReference>
<evidence type="ECO:0000313" key="10">
    <source>
        <dbReference type="EMBL" id="PXW55703.1"/>
    </source>
</evidence>
<accession>A0A2V3U0I7</accession>
<dbReference type="InterPro" id="IPR001789">
    <property type="entry name" value="Sig_transdc_resp-reg_receiver"/>
</dbReference>
<dbReference type="InterPro" id="IPR001867">
    <property type="entry name" value="OmpR/PhoB-type_DNA-bd"/>
</dbReference>
<organism evidence="10 11">
    <name type="scientific">Chelatococcus asaccharovorans</name>
    <dbReference type="NCBI Taxonomy" id="28210"/>
    <lineage>
        <taxon>Bacteria</taxon>
        <taxon>Pseudomonadati</taxon>
        <taxon>Pseudomonadota</taxon>
        <taxon>Alphaproteobacteria</taxon>
        <taxon>Hyphomicrobiales</taxon>
        <taxon>Chelatococcaceae</taxon>
        <taxon>Chelatococcus</taxon>
    </lineage>
</organism>
<dbReference type="Proteomes" id="UP000248021">
    <property type="component" value="Unassembled WGS sequence"/>
</dbReference>
<dbReference type="EMBL" id="QJJK01000009">
    <property type="protein sequence ID" value="PXW55703.1"/>
    <property type="molecule type" value="Genomic_DNA"/>
</dbReference>
<dbReference type="InterPro" id="IPR016032">
    <property type="entry name" value="Sig_transdc_resp-reg_C-effctor"/>
</dbReference>
<dbReference type="GO" id="GO:0000156">
    <property type="term" value="F:phosphorelay response regulator activity"/>
    <property type="evidence" value="ECO:0007669"/>
    <property type="project" value="TreeGrafter"/>
</dbReference>
<dbReference type="GO" id="GO:0032993">
    <property type="term" value="C:protein-DNA complex"/>
    <property type="evidence" value="ECO:0007669"/>
    <property type="project" value="TreeGrafter"/>
</dbReference>
<keyword evidence="3" id="KW-0805">Transcription regulation</keyword>
<dbReference type="PANTHER" id="PTHR48111:SF4">
    <property type="entry name" value="DNA-BINDING DUAL TRANSCRIPTIONAL REGULATOR OMPR"/>
    <property type="match status" value="1"/>
</dbReference>
<evidence type="ECO:0000256" key="3">
    <source>
        <dbReference type="ARBA" id="ARBA00023015"/>
    </source>
</evidence>
<dbReference type="SMART" id="SM00448">
    <property type="entry name" value="REC"/>
    <property type="match status" value="1"/>
</dbReference>
<keyword evidence="2" id="KW-0902">Two-component regulatory system</keyword>
<proteinExistence type="predicted"/>
<evidence type="ECO:0000256" key="4">
    <source>
        <dbReference type="ARBA" id="ARBA00023125"/>
    </source>
</evidence>
<dbReference type="Pfam" id="PF00486">
    <property type="entry name" value="Trans_reg_C"/>
    <property type="match status" value="1"/>
</dbReference>
<dbReference type="Gene3D" id="3.40.50.2300">
    <property type="match status" value="1"/>
</dbReference>
<evidence type="ECO:0000256" key="6">
    <source>
        <dbReference type="PROSITE-ProRule" id="PRU00169"/>
    </source>
</evidence>
<reference evidence="10 11" key="1">
    <citation type="submission" date="2018-05" db="EMBL/GenBank/DDBJ databases">
        <title>Genomic Encyclopedia of Type Strains, Phase IV (KMG-IV): sequencing the most valuable type-strain genomes for metagenomic binning, comparative biology and taxonomic classification.</title>
        <authorList>
            <person name="Goeker M."/>
        </authorList>
    </citation>
    <scope>NUCLEOTIDE SEQUENCE [LARGE SCALE GENOMIC DNA]</scope>
    <source>
        <strain evidence="10 11">DSM 6462</strain>
    </source>
</reference>
<dbReference type="OrthoDB" id="9802426at2"/>
<dbReference type="GO" id="GO:0006355">
    <property type="term" value="P:regulation of DNA-templated transcription"/>
    <property type="evidence" value="ECO:0007669"/>
    <property type="project" value="InterPro"/>
</dbReference>
<feature type="DNA-binding region" description="OmpR/PhoB-type" evidence="7">
    <location>
        <begin position="144"/>
        <end position="239"/>
    </location>
</feature>
<dbReference type="GO" id="GO:0000976">
    <property type="term" value="F:transcription cis-regulatory region binding"/>
    <property type="evidence" value="ECO:0007669"/>
    <property type="project" value="TreeGrafter"/>
</dbReference>
<evidence type="ECO:0000259" key="8">
    <source>
        <dbReference type="PROSITE" id="PS50110"/>
    </source>
</evidence>
<evidence type="ECO:0000256" key="5">
    <source>
        <dbReference type="ARBA" id="ARBA00023163"/>
    </source>
</evidence>
<dbReference type="SUPFAM" id="SSF52172">
    <property type="entry name" value="CheY-like"/>
    <property type="match status" value="1"/>
</dbReference>
<dbReference type="Gene3D" id="1.10.10.10">
    <property type="entry name" value="Winged helix-like DNA-binding domain superfamily/Winged helix DNA-binding domain"/>
    <property type="match status" value="1"/>
</dbReference>
<gene>
    <name evidence="10" type="ORF">C7450_109111</name>
</gene>
<keyword evidence="1 6" id="KW-0597">Phosphoprotein</keyword>
<keyword evidence="11" id="KW-1185">Reference proteome</keyword>
<evidence type="ECO:0000259" key="9">
    <source>
        <dbReference type="PROSITE" id="PS51755"/>
    </source>
</evidence>
<comment type="caution">
    <text evidence="10">The sequence shown here is derived from an EMBL/GenBank/DDBJ whole genome shotgun (WGS) entry which is preliminary data.</text>
</comment>
<dbReference type="AlphaFoldDB" id="A0A2V3U0I7"/>
<keyword evidence="5" id="KW-0804">Transcription</keyword>
<dbReference type="PROSITE" id="PS50110">
    <property type="entry name" value="RESPONSE_REGULATORY"/>
    <property type="match status" value="1"/>
</dbReference>
<dbReference type="SMART" id="SM00862">
    <property type="entry name" value="Trans_reg_C"/>
    <property type="match status" value="1"/>
</dbReference>
<keyword evidence="4 7" id="KW-0238">DNA-binding</keyword>
<dbReference type="PROSITE" id="PS51755">
    <property type="entry name" value="OMPR_PHOB"/>
    <property type="match status" value="1"/>
</dbReference>
<evidence type="ECO:0000256" key="2">
    <source>
        <dbReference type="ARBA" id="ARBA00023012"/>
    </source>
</evidence>
<evidence type="ECO:0000256" key="1">
    <source>
        <dbReference type="ARBA" id="ARBA00022553"/>
    </source>
</evidence>
<feature type="modified residue" description="4-aspartylphosphate" evidence="6">
    <location>
        <position position="66"/>
    </location>
</feature>
<dbReference type="InterPro" id="IPR011006">
    <property type="entry name" value="CheY-like_superfamily"/>
</dbReference>
<dbReference type="InterPro" id="IPR039420">
    <property type="entry name" value="WalR-like"/>
</dbReference>
<dbReference type="SUPFAM" id="SSF46894">
    <property type="entry name" value="C-terminal effector domain of the bipartite response regulators"/>
    <property type="match status" value="1"/>
</dbReference>
<dbReference type="Pfam" id="PF00072">
    <property type="entry name" value="Response_reg"/>
    <property type="match status" value="1"/>
</dbReference>
<dbReference type="GO" id="GO:0005829">
    <property type="term" value="C:cytosol"/>
    <property type="evidence" value="ECO:0007669"/>
    <property type="project" value="TreeGrafter"/>
</dbReference>
<protein>
    <submittedName>
        <fullName evidence="10">Two-component system phosphate regulon response regulator OmpR</fullName>
    </submittedName>
</protein>
<sequence>MTRMDVAQVELADDAPHLLVVDDDRRLRQLLTRFLNQNGYRVTAAATAAEAEGVLGHMVFDLLILDVMMPGENGFDFARRLRHGSDVPIIMLTARTESADRVEGLETGADDYLSKPFEPRELLLRIGNVLRRLSNEGAESGPQREAVRFGEFLFRLDRGELRRDGEIVRITDRERDILTILANRAGEHVPREELAGHGGAASERTVDVQMNRLRRKVERDPANPAYLQTVRGIGYRLLVDG</sequence>
<dbReference type="Gene3D" id="6.10.250.690">
    <property type="match status" value="1"/>
</dbReference>
<dbReference type="InterPro" id="IPR036388">
    <property type="entry name" value="WH-like_DNA-bd_sf"/>
</dbReference>
<feature type="domain" description="Response regulatory" evidence="8">
    <location>
        <begin position="17"/>
        <end position="130"/>
    </location>
</feature>
<evidence type="ECO:0000256" key="7">
    <source>
        <dbReference type="PROSITE-ProRule" id="PRU01091"/>
    </source>
</evidence>
<evidence type="ECO:0000313" key="11">
    <source>
        <dbReference type="Proteomes" id="UP000248021"/>
    </source>
</evidence>
<dbReference type="PANTHER" id="PTHR48111">
    <property type="entry name" value="REGULATOR OF RPOS"/>
    <property type="match status" value="1"/>
</dbReference>
<dbReference type="FunFam" id="3.40.50.2300:FF:000001">
    <property type="entry name" value="DNA-binding response regulator PhoB"/>
    <property type="match status" value="1"/>
</dbReference>